<proteinExistence type="predicted"/>
<organism evidence="1 2">
    <name type="scientific">Ajellomyces dermatitidis (strain ER-3 / ATCC MYA-2586)</name>
    <name type="common">Blastomyces dermatitidis</name>
    <dbReference type="NCBI Taxonomy" id="559297"/>
    <lineage>
        <taxon>Eukaryota</taxon>
        <taxon>Fungi</taxon>
        <taxon>Dikarya</taxon>
        <taxon>Ascomycota</taxon>
        <taxon>Pezizomycotina</taxon>
        <taxon>Eurotiomycetes</taxon>
        <taxon>Eurotiomycetidae</taxon>
        <taxon>Onygenales</taxon>
        <taxon>Ajellomycetaceae</taxon>
        <taxon>Blastomyces</taxon>
    </lineage>
</organism>
<reference evidence="2" key="1">
    <citation type="journal article" date="2015" name="PLoS Genet.">
        <title>The dynamic genome and transcriptome of the human fungal pathogen Blastomyces and close relative Emmonsia.</title>
        <authorList>
            <person name="Munoz J.F."/>
            <person name="Gauthier G.M."/>
            <person name="Desjardins C.A."/>
            <person name="Gallo J.E."/>
            <person name="Holder J."/>
            <person name="Sullivan T.D."/>
            <person name="Marty A.J."/>
            <person name="Carmen J.C."/>
            <person name="Chen Z."/>
            <person name="Ding L."/>
            <person name="Gujja S."/>
            <person name="Magrini V."/>
            <person name="Misas E."/>
            <person name="Mitreva M."/>
            <person name="Priest M."/>
            <person name="Saif S."/>
            <person name="Whiston E.A."/>
            <person name="Young S."/>
            <person name="Zeng Q."/>
            <person name="Goldman W.E."/>
            <person name="Mardis E.R."/>
            <person name="Taylor J.W."/>
            <person name="McEwen J.G."/>
            <person name="Clay O.K."/>
            <person name="Klein B.S."/>
            <person name="Cuomo C.A."/>
        </authorList>
    </citation>
    <scope>NUCLEOTIDE SEQUENCE [LARGE SCALE GENOMIC DNA]</scope>
    <source>
        <strain evidence="2">ER-3 / ATCC MYA-2586</strain>
    </source>
</reference>
<sequence length="310" mass="34610">MYIYPFVRIGNSKPSAYPRPSSETGRVITKQIIEKENESRSLFTPTTNYKPKSTFSWTLPNRLPTDLFSTVQQVLSEVQEARRLKQQVDSLLHPNERQWIDTTIAETDTTANEIAVLLEPRRVAREIGQGGKIGLRNRLRWALRDSHRAKEKTSQLVLSRNSLMVVLGNLHMRGSTFSPASKPSTPKPPSITTITSPAELDSLSIFAASRKEGCEVKVKRGSSLSDELNEILAWRRTKGAWSISNHELTGFTAVDSTSSPSYFSTHSTTNSRFPLALTETRIGKATMQIKRKPVPAGPIPTIEEYGSRSV</sequence>
<gene>
    <name evidence="1" type="ORF">BDCG_02859</name>
</gene>
<dbReference type="EMBL" id="EQ999975">
    <property type="protein sequence ID" value="OAT00458.1"/>
    <property type="molecule type" value="Genomic_DNA"/>
</dbReference>
<dbReference type="RefSeq" id="XP_045280185.1">
    <property type="nucleotide sequence ID" value="XM_045418427.1"/>
</dbReference>
<accession>A0ABX2VTD9</accession>
<protein>
    <submittedName>
        <fullName evidence="1">Uncharacterized protein</fullName>
    </submittedName>
</protein>
<evidence type="ECO:0000313" key="1">
    <source>
        <dbReference type="EMBL" id="OAT00458.1"/>
    </source>
</evidence>
<evidence type="ECO:0000313" key="2">
    <source>
        <dbReference type="Proteomes" id="UP000002039"/>
    </source>
</evidence>
<dbReference type="GeneID" id="69025235"/>
<keyword evidence="2" id="KW-1185">Reference proteome</keyword>
<name>A0ABX2VTD9_AJEDR</name>
<dbReference type="Proteomes" id="UP000002039">
    <property type="component" value="Unassembled WGS sequence"/>
</dbReference>